<evidence type="ECO:0000256" key="1">
    <source>
        <dbReference type="PROSITE-ProRule" id="PRU00023"/>
    </source>
</evidence>
<proteinExistence type="predicted"/>
<comment type="caution">
    <text evidence="2">The sequence shown here is derived from an EMBL/GenBank/DDBJ whole genome shotgun (WGS) entry which is preliminary data.</text>
</comment>
<keyword evidence="1" id="KW-0040">ANK repeat</keyword>
<protein>
    <recommendedName>
        <fullName evidence="4">Fungal N-terminal domain-containing protein</fullName>
    </recommendedName>
</protein>
<dbReference type="PROSITE" id="PS50088">
    <property type="entry name" value="ANK_REPEAT"/>
    <property type="match status" value="1"/>
</dbReference>
<dbReference type="Proteomes" id="UP001216150">
    <property type="component" value="Unassembled WGS sequence"/>
</dbReference>
<reference evidence="2 3" key="1">
    <citation type="journal article" date="2023" name="IMA Fungus">
        <title>Comparative genomic study of the Penicillium genus elucidates a diverse pangenome and 15 lateral gene transfer events.</title>
        <authorList>
            <person name="Petersen C."/>
            <person name="Sorensen T."/>
            <person name="Nielsen M.R."/>
            <person name="Sondergaard T.E."/>
            <person name="Sorensen J.L."/>
            <person name="Fitzpatrick D.A."/>
            <person name="Frisvad J.C."/>
            <person name="Nielsen K.L."/>
        </authorList>
    </citation>
    <scope>NUCLEOTIDE SEQUENCE [LARGE SCALE GENOMIC DNA]</scope>
    <source>
        <strain evidence="2 3">IBT 29057</strain>
    </source>
</reference>
<dbReference type="AlphaFoldDB" id="A0AAD6E2I8"/>
<gene>
    <name evidence="2" type="ORF">N7450_000401</name>
</gene>
<feature type="repeat" description="ANK" evidence="1">
    <location>
        <begin position="288"/>
        <end position="321"/>
    </location>
</feature>
<accession>A0AAD6E2I8</accession>
<dbReference type="PROSITE" id="PS50297">
    <property type="entry name" value="ANK_REP_REGION"/>
    <property type="match status" value="1"/>
</dbReference>
<dbReference type="SUPFAM" id="SSF48403">
    <property type="entry name" value="Ankyrin repeat"/>
    <property type="match status" value="1"/>
</dbReference>
<sequence length="617" mass="70259">MAEVIGVVSGAITFATIIAQVTESIITIKEYCSQCRDATDDLRYLIRDLELFELILAEMEQDISQKDLALALRGSQHVMQSLQFSREATTTLQAISDEIALKIQSSSRLRRSYAAAKIVMQRGKMERYMTRLRNAIQLLSLSQQCYTRFVMTQLLTNAKQDKRTGLPAEKLPSRYVGYMTERKENHFISETPESSNNPTEGVSQGKVPRYAQASKYLWRLSLPLWISTKALEIYSERLCHGWQWVFRTYNVIPSTSKVVSLTVAGKLEDLQNLFATKQASPFDRTDRFGYTLLHYAMLGPKKEKILKFLLELGVDSSIAGTHPNLETPLNMLVFCGTLGLGRGQPLFPCLRLLLRDTRQLSYEDAPEETINGNLSRFRGSKEEFKFLQQHCCPLYYEMPQGTRIAVASKAAFGSWDAYHMPDLIQTMLGPITLTAKDLQLEGPWRFDSKNTTLVHCVVRKIGACEAALQGSHPWKRKFRRQNQRFGQPLHIKMREGYLHLYESWVSLFIGFLQVGVDPNYVVDGQTLLLADLERAGIDLQKFGEKEDSIWKRGLVQKDLGVGYEEGPSCHRLIGFSYGSSIAEWSVWLSPKADVFLRDFWCLVELPTEMMAGGWPYE</sequence>
<dbReference type="InterPro" id="IPR036770">
    <property type="entry name" value="Ankyrin_rpt-contain_sf"/>
</dbReference>
<name>A0AAD6E2I8_9EURO</name>
<dbReference type="EMBL" id="JAQJAC010000001">
    <property type="protein sequence ID" value="KAJ5599334.1"/>
    <property type="molecule type" value="Genomic_DNA"/>
</dbReference>
<evidence type="ECO:0008006" key="4">
    <source>
        <dbReference type="Google" id="ProtNLM"/>
    </source>
</evidence>
<organism evidence="2 3">
    <name type="scientific">Penicillium hetheringtonii</name>
    <dbReference type="NCBI Taxonomy" id="911720"/>
    <lineage>
        <taxon>Eukaryota</taxon>
        <taxon>Fungi</taxon>
        <taxon>Dikarya</taxon>
        <taxon>Ascomycota</taxon>
        <taxon>Pezizomycotina</taxon>
        <taxon>Eurotiomycetes</taxon>
        <taxon>Eurotiomycetidae</taxon>
        <taxon>Eurotiales</taxon>
        <taxon>Aspergillaceae</taxon>
        <taxon>Penicillium</taxon>
    </lineage>
</organism>
<keyword evidence="3" id="KW-1185">Reference proteome</keyword>
<dbReference type="InterPro" id="IPR002110">
    <property type="entry name" value="Ankyrin_rpt"/>
</dbReference>
<dbReference type="Gene3D" id="1.25.40.20">
    <property type="entry name" value="Ankyrin repeat-containing domain"/>
    <property type="match status" value="1"/>
</dbReference>
<evidence type="ECO:0000313" key="2">
    <source>
        <dbReference type="EMBL" id="KAJ5599334.1"/>
    </source>
</evidence>
<evidence type="ECO:0000313" key="3">
    <source>
        <dbReference type="Proteomes" id="UP001216150"/>
    </source>
</evidence>